<sequence length="562" mass="61641">MFDLLSAGQQWSNLLTDPNSGPAPQLHSAQLEPEPEINYNNDAWSAFFASAASDPHGFLSHVQAPFSDATEPLHDMPEHLPDPPGCLPFPPSHLRDELSAADPPPHVYVPPNPPADTPFAAGTDGVLPSLNYYTVAQDSDGEDEASVGTLRERVQLTQVVKEKRKATALSNKGKKKKLEAEAEEIMARRELEASEFAMRHGKTIMAANKLLDAAQVLKTTRASSASNALNSQAAEYFNRGRPTGTKFNMSRVVQMMKEDPKWSIKNRNQQEQQELRAELIKARRRKGRAARPGRLSAAKTNSVVTKRIVADLELLERQTGSMHVLISASTQHDSAVRAGLAGSADMYDFFQNVIKIDMFDLAKSLQLYALTRKEGGISHDSMEKLRILAPKLILSSMAMIMQPGSSRIPMSYVNYVTQIVEKYLIKIINWPAGVPFKKPSDMDSIEDLRKLVDAFKTGRAYWRVLTKSEAKKVKEAARLRKEAGVAAKVVVPRRDKGVARGPNKRTAAKAKVTGGKENGPARKRVRVGGNGEGSSTGTFKSRPVVTSTDDESSGSSSDEDED</sequence>
<reference evidence="2 3" key="1">
    <citation type="journal article" date="2016" name="Mol. Biol. Evol.">
        <title>Comparative Genomics of Early-Diverging Mushroom-Forming Fungi Provides Insights into the Origins of Lignocellulose Decay Capabilities.</title>
        <authorList>
            <person name="Nagy L.G."/>
            <person name="Riley R."/>
            <person name="Tritt A."/>
            <person name="Adam C."/>
            <person name="Daum C."/>
            <person name="Floudas D."/>
            <person name="Sun H."/>
            <person name="Yadav J.S."/>
            <person name="Pangilinan J."/>
            <person name="Larsson K.H."/>
            <person name="Matsuura K."/>
            <person name="Barry K."/>
            <person name="Labutti K."/>
            <person name="Kuo R."/>
            <person name="Ohm R.A."/>
            <person name="Bhattacharya S.S."/>
            <person name="Shirouzu T."/>
            <person name="Yoshinaga Y."/>
            <person name="Martin F.M."/>
            <person name="Grigoriev I.V."/>
            <person name="Hibbett D.S."/>
        </authorList>
    </citation>
    <scope>NUCLEOTIDE SEQUENCE [LARGE SCALE GENOMIC DNA]</scope>
    <source>
        <strain evidence="2 3">CBS 109695</strain>
    </source>
</reference>
<evidence type="ECO:0000256" key="1">
    <source>
        <dbReference type="SAM" id="MobiDB-lite"/>
    </source>
</evidence>
<gene>
    <name evidence="2" type="ORF">FIBSPDRAFT_939922</name>
</gene>
<dbReference type="OrthoDB" id="3223825at2759"/>
<dbReference type="EMBL" id="KV417778">
    <property type="protein sequence ID" value="KZP06666.1"/>
    <property type="molecule type" value="Genomic_DNA"/>
</dbReference>
<keyword evidence="3" id="KW-1185">Reference proteome</keyword>
<name>A0A167WZQ5_9AGAM</name>
<dbReference type="AlphaFoldDB" id="A0A167WZQ5"/>
<feature type="compositionally biased region" description="Polar residues" evidence="1">
    <location>
        <begin position="535"/>
        <end position="547"/>
    </location>
</feature>
<accession>A0A167WZQ5</accession>
<organism evidence="2 3">
    <name type="scientific">Athelia psychrophila</name>
    <dbReference type="NCBI Taxonomy" id="1759441"/>
    <lineage>
        <taxon>Eukaryota</taxon>
        <taxon>Fungi</taxon>
        <taxon>Dikarya</taxon>
        <taxon>Basidiomycota</taxon>
        <taxon>Agaricomycotina</taxon>
        <taxon>Agaricomycetes</taxon>
        <taxon>Agaricomycetidae</taxon>
        <taxon>Atheliales</taxon>
        <taxon>Atheliaceae</taxon>
        <taxon>Athelia</taxon>
    </lineage>
</organism>
<evidence type="ECO:0000313" key="2">
    <source>
        <dbReference type="EMBL" id="KZP06666.1"/>
    </source>
</evidence>
<feature type="compositionally biased region" description="Acidic residues" evidence="1">
    <location>
        <begin position="548"/>
        <end position="562"/>
    </location>
</feature>
<evidence type="ECO:0000313" key="3">
    <source>
        <dbReference type="Proteomes" id="UP000076532"/>
    </source>
</evidence>
<feature type="region of interest" description="Disordered" evidence="1">
    <location>
        <begin position="494"/>
        <end position="562"/>
    </location>
</feature>
<protein>
    <submittedName>
        <fullName evidence="2">Uncharacterized protein</fullName>
    </submittedName>
</protein>
<dbReference type="Proteomes" id="UP000076532">
    <property type="component" value="Unassembled WGS sequence"/>
</dbReference>
<proteinExistence type="predicted"/>